<evidence type="ECO:0000256" key="1">
    <source>
        <dbReference type="ARBA" id="ARBA00004141"/>
    </source>
</evidence>
<organism evidence="9">
    <name type="scientific">Corethron hystrix</name>
    <dbReference type="NCBI Taxonomy" id="216773"/>
    <lineage>
        <taxon>Eukaryota</taxon>
        <taxon>Sar</taxon>
        <taxon>Stramenopiles</taxon>
        <taxon>Ochrophyta</taxon>
        <taxon>Bacillariophyta</taxon>
        <taxon>Coscinodiscophyceae</taxon>
        <taxon>Corethrophycidae</taxon>
        <taxon>Corethrales</taxon>
        <taxon>Corethraceae</taxon>
        <taxon>Corethron</taxon>
    </lineage>
</organism>
<feature type="region of interest" description="Disordered" evidence="7">
    <location>
        <begin position="1"/>
        <end position="40"/>
    </location>
</feature>
<keyword evidence="6 8" id="KW-0472">Membrane</keyword>
<reference evidence="9" key="1">
    <citation type="submission" date="2021-01" db="EMBL/GenBank/DDBJ databases">
        <authorList>
            <person name="Corre E."/>
            <person name="Pelletier E."/>
            <person name="Niang G."/>
            <person name="Scheremetjew M."/>
            <person name="Finn R."/>
            <person name="Kale V."/>
            <person name="Holt S."/>
            <person name="Cochrane G."/>
            <person name="Meng A."/>
            <person name="Brown T."/>
            <person name="Cohen L."/>
        </authorList>
    </citation>
    <scope>NUCLEOTIDE SEQUENCE</scope>
    <source>
        <strain evidence="9">308</strain>
    </source>
</reference>
<feature type="transmembrane region" description="Helical" evidence="8">
    <location>
        <begin position="495"/>
        <end position="516"/>
    </location>
</feature>
<evidence type="ECO:0000256" key="4">
    <source>
        <dbReference type="ARBA" id="ARBA00022692"/>
    </source>
</evidence>
<dbReference type="EMBL" id="HBFR01018560">
    <property type="protein sequence ID" value="CAD8886293.1"/>
    <property type="molecule type" value="Transcribed_RNA"/>
</dbReference>
<feature type="transmembrane region" description="Helical" evidence="8">
    <location>
        <begin position="456"/>
        <end position="475"/>
    </location>
</feature>
<evidence type="ECO:0000256" key="5">
    <source>
        <dbReference type="ARBA" id="ARBA00022989"/>
    </source>
</evidence>
<name>A0A7S1FS84_9STRA</name>
<protein>
    <submittedName>
        <fullName evidence="9">Uncharacterized protein</fullName>
    </submittedName>
</protein>
<feature type="transmembrane region" description="Helical" evidence="8">
    <location>
        <begin position="622"/>
        <end position="639"/>
    </location>
</feature>
<accession>A0A7S1FS84</accession>
<evidence type="ECO:0000256" key="2">
    <source>
        <dbReference type="ARBA" id="ARBA00006690"/>
    </source>
</evidence>
<keyword evidence="3" id="KW-0813">Transport</keyword>
<feature type="transmembrane region" description="Helical" evidence="8">
    <location>
        <begin position="429"/>
        <end position="450"/>
    </location>
</feature>
<evidence type="ECO:0000256" key="6">
    <source>
        <dbReference type="ARBA" id="ARBA00023136"/>
    </source>
</evidence>
<sequence length="663" mass="71652">MDEVRLHRGQQRPSYDIRVDSSDEDNGACIPPSETDELLPRSSCDRRHHIIKHDPTSRLEHHNENKACVQRHTCESKNGRNSSAAVAARQEYTAPVNFFDGGGRSLASCPTGSNPSLPNSFSVSSLGLDELDAETDDYGDSSRLAEGWCIFLRFFVDLAARGRTSASSSDRIVCRGGYGGDGNPTGDNCGTSLHHHDGDRSFNSGWTGWTDADTTGAVHHLSWHRDADVLFWGFVLGAAYACERCCFKIGVDLLVPFRTVMAVALTLCHALATGCILLYRIYVSGTLTKKLMKMGSVTYSLFGAAFVITIFNALHLILAILVAPFVPPVLTVVLIQGTAPIIDFFSHCLKKNGNFCCSGDASMVSSSPQPLTWLGANDDGVAGRGGSNSNRGGVDQLHVPSPGCGMNHHSQQLSPSGAHDDEGRDTQRMIGACVIFVSVVVGLISFILVYDADSNGTSTSIAPLIFTIACIPAAVSTMYKEKVLMEFSQPVDPQFFGFVLSSLQTVLLVILTPLAYSAQGRTFIPDDTGSNLVDGYKCIFYGVYTSSITAGVYAEEAYCQFSVFIIVGYVLSTLLLSLAIEKLVKLDGSQYIHQGQIAGIVLAAFALQIYDTHQSSEGIGSDIIFLVSIVISITGLELHNMIPQKKMVYETTYPEPEDLYGSF</sequence>
<evidence type="ECO:0000256" key="7">
    <source>
        <dbReference type="SAM" id="MobiDB-lite"/>
    </source>
</evidence>
<dbReference type="Pfam" id="PF08627">
    <property type="entry name" value="CRT-like"/>
    <property type="match status" value="1"/>
</dbReference>
<evidence type="ECO:0000256" key="3">
    <source>
        <dbReference type="ARBA" id="ARBA00022448"/>
    </source>
</evidence>
<feature type="transmembrane region" description="Helical" evidence="8">
    <location>
        <begin position="328"/>
        <end position="345"/>
    </location>
</feature>
<comment type="similarity">
    <text evidence="2">Belongs to the CRT-like transporter family.</text>
</comment>
<evidence type="ECO:0000313" key="9">
    <source>
        <dbReference type="EMBL" id="CAD8886293.1"/>
    </source>
</evidence>
<dbReference type="InterPro" id="IPR013936">
    <property type="entry name" value="CRT-like"/>
</dbReference>
<dbReference type="GO" id="GO:0016020">
    <property type="term" value="C:membrane"/>
    <property type="evidence" value="ECO:0007669"/>
    <property type="project" value="UniProtKB-SubCell"/>
</dbReference>
<dbReference type="AlphaFoldDB" id="A0A7S1FS84"/>
<comment type="subcellular location">
    <subcellularLocation>
        <location evidence="1">Membrane</location>
        <topology evidence="1">Multi-pass membrane protein</topology>
    </subcellularLocation>
</comment>
<keyword evidence="5 8" id="KW-1133">Transmembrane helix</keyword>
<proteinExistence type="inferred from homology"/>
<feature type="transmembrane region" description="Helical" evidence="8">
    <location>
        <begin position="299"/>
        <end position="322"/>
    </location>
</feature>
<feature type="transmembrane region" description="Helical" evidence="8">
    <location>
        <begin position="561"/>
        <end position="579"/>
    </location>
</feature>
<gene>
    <name evidence="9" type="ORF">CHYS00102_LOCUS13491</name>
</gene>
<feature type="transmembrane region" description="Helical" evidence="8">
    <location>
        <begin position="257"/>
        <end position="279"/>
    </location>
</feature>
<keyword evidence="4 8" id="KW-0812">Transmembrane</keyword>
<evidence type="ECO:0000256" key="8">
    <source>
        <dbReference type="SAM" id="Phobius"/>
    </source>
</evidence>